<dbReference type="InterPro" id="IPR012677">
    <property type="entry name" value="Nucleotide-bd_a/b_plait_sf"/>
</dbReference>
<name>A0AA36CNU0_9BILA</name>
<evidence type="ECO:0000313" key="3">
    <source>
        <dbReference type="Proteomes" id="UP001177023"/>
    </source>
</evidence>
<gene>
    <name evidence="2" type="ORF">MSPICULIGERA_LOCUS9796</name>
</gene>
<organism evidence="2 3">
    <name type="scientific">Mesorhabditis spiculigera</name>
    <dbReference type="NCBI Taxonomy" id="96644"/>
    <lineage>
        <taxon>Eukaryota</taxon>
        <taxon>Metazoa</taxon>
        <taxon>Ecdysozoa</taxon>
        <taxon>Nematoda</taxon>
        <taxon>Chromadorea</taxon>
        <taxon>Rhabditida</taxon>
        <taxon>Rhabditina</taxon>
        <taxon>Rhabditomorpha</taxon>
        <taxon>Rhabditoidea</taxon>
        <taxon>Rhabditidae</taxon>
        <taxon>Mesorhabditinae</taxon>
        <taxon>Mesorhabditis</taxon>
    </lineage>
</organism>
<evidence type="ECO:0000256" key="1">
    <source>
        <dbReference type="SAM" id="MobiDB-lite"/>
    </source>
</evidence>
<dbReference type="Proteomes" id="UP001177023">
    <property type="component" value="Unassembled WGS sequence"/>
</dbReference>
<feature type="region of interest" description="Disordered" evidence="1">
    <location>
        <begin position="271"/>
        <end position="293"/>
    </location>
</feature>
<keyword evidence="3" id="KW-1185">Reference proteome</keyword>
<dbReference type="AlphaFoldDB" id="A0AA36CNU0"/>
<dbReference type="EMBL" id="CATQJA010002560">
    <property type="protein sequence ID" value="CAJ0571387.1"/>
    <property type="molecule type" value="Genomic_DNA"/>
</dbReference>
<feature type="compositionally biased region" description="Polar residues" evidence="1">
    <location>
        <begin position="278"/>
        <end position="287"/>
    </location>
</feature>
<dbReference type="GO" id="GO:0003676">
    <property type="term" value="F:nucleic acid binding"/>
    <property type="evidence" value="ECO:0007669"/>
    <property type="project" value="InterPro"/>
</dbReference>
<comment type="caution">
    <text evidence="2">The sequence shown here is derived from an EMBL/GenBank/DDBJ whole genome shotgun (WGS) entry which is preliminary data.</text>
</comment>
<proteinExistence type="predicted"/>
<dbReference type="SUPFAM" id="SSF54928">
    <property type="entry name" value="RNA-binding domain, RBD"/>
    <property type="match status" value="1"/>
</dbReference>
<evidence type="ECO:0000313" key="2">
    <source>
        <dbReference type="EMBL" id="CAJ0571387.1"/>
    </source>
</evidence>
<sequence>MDWKAQARRTFIITGLRFKTERIDGPLRAHIERFGDVVLEYIRPPDFTNVPSTSRGYFTEIEEPFDPEAETYFQTGYAVAVFASEEAANLFAAYPQGNALTEIGVHLDAQRLSDLSKGDSTDNVHSTRIMFTVSGDARTENITEETICAALERYGEIVKIELPSTKPGKPKRWFVEFVKAASVDTVMLVDVYIAGQPVRIRRALREEDLKKEAQKIKEAEHRREWSRQRREMPTNDPREMRRRNNDLATTSRLVAGGDLWANYGYGTEEQYQQQQKYSDSSAANPTNFGYGYM</sequence>
<evidence type="ECO:0008006" key="4">
    <source>
        <dbReference type="Google" id="ProtNLM"/>
    </source>
</evidence>
<reference evidence="2" key="1">
    <citation type="submission" date="2023-06" db="EMBL/GenBank/DDBJ databases">
        <authorList>
            <person name="Delattre M."/>
        </authorList>
    </citation>
    <scope>NUCLEOTIDE SEQUENCE</scope>
    <source>
        <strain evidence="2">AF72</strain>
    </source>
</reference>
<dbReference type="CDD" id="cd00590">
    <property type="entry name" value="RRM_SF"/>
    <property type="match status" value="1"/>
</dbReference>
<protein>
    <recommendedName>
        <fullName evidence="4">RRM domain-containing protein</fullName>
    </recommendedName>
</protein>
<dbReference type="InterPro" id="IPR035979">
    <property type="entry name" value="RBD_domain_sf"/>
</dbReference>
<feature type="non-terminal residue" evidence="2">
    <location>
        <position position="293"/>
    </location>
</feature>
<accession>A0AA36CNU0</accession>
<dbReference type="Gene3D" id="3.30.70.330">
    <property type="match status" value="1"/>
</dbReference>
<feature type="region of interest" description="Disordered" evidence="1">
    <location>
        <begin position="220"/>
        <end position="243"/>
    </location>
</feature>